<dbReference type="Proteomes" id="UP001152320">
    <property type="component" value="Chromosome 9"/>
</dbReference>
<gene>
    <name evidence="1" type="ORF">HOLleu_20327</name>
</gene>
<sequence length="120" mass="13029">MAKIVTDAAGVAAETPGVVRDVSNWAQELQTLTSGNELSSSTELLVNLLGRIYEAFLKNKHLQEEIVKALDSKEGAMLLCGSSPFCQRPRILLLRHKNAYTSVSIYYGTSAISVATLCKI</sequence>
<comment type="caution">
    <text evidence="1">The sequence shown here is derived from an EMBL/GenBank/DDBJ whole genome shotgun (WGS) entry which is preliminary data.</text>
</comment>
<protein>
    <submittedName>
        <fullName evidence="1">Uncharacterized protein</fullName>
    </submittedName>
</protein>
<keyword evidence="2" id="KW-1185">Reference proteome</keyword>
<dbReference type="AlphaFoldDB" id="A0A9Q1H7X6"/>
<name>A0A9Q1H7X6_HOLLE</name>
<proteinExistence type="predicted"/>
<evidence type="ECO:0000313" key="1">
    <source>
        <dbReference type="EMBL" id="KAJ8036374.1"/>
    </source>
</evidence>
<evidence type="ECO:0000313" key="2">
    <source>
        <dbReference type="Proteomes" id="UP001152320"/>
    </source>
</evidence>
<reference evidence="1" key="1">
    <citation type="submission" date="2021-10" db="EMBL/GenBank/DDBJ databases">
        <title>Tropical sea cucumber genome reveals ecological adaptation and Cuvierian tubules defense mechanism.</title>
        <authorList>
            <person name="Chen T."/>
        </authorList>
    </citation>
    <scope>NUCLEOTIDE SEQUENCE</scope>
    <source>
        <strain evidence="1">Nanhai2018</strain>
        <tissue evidence="1">Muscle</tissue>
    </source>
</reference>
<organism evidence="1 2">
    <name type="scientific">Holothuria leucospilota</name>
    <name type="common">Black long sea cucumber</name>
    <name type="synonym">Mertensiothuria leucospilota</name>
    <dbReference type="NCBI Taxonomy" id="206669"/>
    <lineage>
        <taxon>Eukaryota</taxon>
        <taxon>Metazoa</taxon>
        <taxon>Echinodermata</taxon>
        <taxon>Eleutherozoa</taxon>
        <taxon>Echinozoa</taxon>
        <taxon>Holothuroidea</taxon>
        <taxon>Aspidochirotacea</taxon>
        <taxon>Aspidochirotida</taxon>
        <taxon>Holothuriidae</taxon>
        <taxon>Holothuria</taxon>
    </lineage>
</organism>
<accession>A0A9Q1H7X6</accession>
<dbReference type="EMBL" id="JAIZAY010000009">
    <property type="protein sequence ID" value="KAJ8036374.1"/>
    <property type="molecule type" value="Genomic_DNA"/>
</dbReference>